<dbReference type="Proteomes" id="UP001652409">
    <property type="component" value="Unassembled WGS sequence"/>
</dbReference>
<dbReference type="RefSeq" id="WP_158421648.1">
    <property type="nucleotide sequence ID" value="NZ_JAOQJL010000017.1"/>
</dbReference>
<evidence type="ECO:0000259" key="2">
    <source>
        <dbReference type="SMART" id="SM00849"/>
    </source>
</evidence>
<dbReference type="Gene3D" id="3.60.15.10">
    <property type="entry name" value="Ribonuclease Z/Hydroxyacylglutathione hydrolase-like"/>
    <property type="match status" value="1"/>
</dbReference>
<dbReference type="Pfam" id="PF00753">
    <property type="entry name" value="Lactamase_B"/>
    <property type="match status" value="1"/>
</dbReference>
<name>A0ABT2TTZ4_9FIRM</name>
<dbReference type="Gene3D" id="3.40.50.10890">
    <property type="match status" value="1"/>
</dbReference>
<evidence type="ECO:0000313" key="5">
    <source>
        <dbReference type="Proteomes" id="UP001652409"/>
    </source>
</evidence>
<dbReference type="SUPFAM" id="SSF56281">
    <property type="entry name" value="Metallo-hydrolase/oxidoreductase"/>
    <property type="match status" value="1"/>
</dbReference>
<dbReference type="Pfam" id="PF10996">
    <property type="entry name" value="Beta-Casp"/>
    <property type="match status" value="1"/>
</dbReference>
<dbReference type="InterPro" id="IPR022712">
    <property type="entry name" value="Beta_Casp"/>
</dbReference>
<dbReference type="InterPro" id="IPR050698">
    <property type="entry name" value="MBL"/>
</dbReference>
<dbReference type="EMBL" id="JAOQJL010000017">
    <property type="protein sequence ID" value="MCU6765694.1"/>
    <property type="molecule type" value="Genomic_DNA"/>
</dbReference>
<dbReference type="CDD" id="cd16295">
    <property type="entry name" value="TTHA0252-CPSF-like_MBL-fold"/>
    <property type="match status" value="1"/>
</dbReference>
<gene>
    <name evidence="4" type="ORF">OCV61_09765</name>
</gene>
<evidence type="ECO:0000259" key="3">
    <source>
        <dbReference type="SMART" id="SM01027"/>
    </source>
</evidence>
<comment type="caution">
    <text evidence="4">The sequence shown here is derived from an EMBL/GenBank/DDBJ whole genome shotgun (WGS) entry which is preliminary data.</text>
</comment>
<feature type="domain" description="Beta-Casp" evidence="3">
    <location>
        <begin position="250"/>
        <end position="379"/>
    </location>
</feature>
<dbReference type="PANTHER" id="PTHR11203:SF37">
    <property type="entry name" value="INTEGRATOR COMPLEX SUBUNIT 11"/>
    <property type="match status" value="1"/>
</dbReference>
<dbReference type="InterPro" id="IPR001279">
    <property type="entry name" value="Metallo-B-lactamas"/>
</dbReference>
<dbReference type="Pfam" id="PF07521">
    <property type="entry name" value="RMMBL"/>
    <property type="match status" value="1"/>
</dbReference>
<sequence>MKITFIGATHEVTGSCYYLEAAGKRFLVDYGMEQGPNYYENQEIPVAPGELDFVLLTHAHMDHAGMLPALYAKGFQGPIYATEATCHLCDIMLRDSAHIQMFEAEWRNRKGRRQGKADFVPVYTMEDALAVLKNFVGRQYGEIFQPAPGIRVRFTDAGHLLGSSSIEIWMEEDGKEEKIVFSGDIGNKNQPLIKDPTYLKEADYVVMESTYGDRSHGERPEYVKLLAEVIQETFDRGGNLVIPSFAVGRTQEMLYFIRQIKEEGLVTGHDNFKVYVDSPLANEATTIFGKHYHDCFDEEALKLVQKGINPLSFPGLRISVTSDDSRAINFDEDCKVIISASGMCDAGRIKHHLKHNLWREECTILFVGYQAVGTAGRALLEGAQELKLFGEPVHVAAHIRQMPGISGHADVNGLIDWAKAFKQKPKQVFITHGEDSVTELFAGRLKEELGYDTMAPFSGTIYDLKENALVYEAKGIRIEKASKSPKASKAAQAYAKLVSLGHRLMSVIRKNEGTPNKDLDRFARDIQSLCDKWDRPDQ</sequence>
<organism evidence="4 5">
    <name type="scientific">Blautia ammoniilytica</name>
    <dbReference type="NCBI Taxonomy" id="2981782"/>
    <lineage>
        <taxon>Bacteria</taxon>
        <taxon>Bacillati</taxon>
        <taxon>Bacillota</taxon>
        <taxon>Clostridia</taxon>
        <taxon>Lachnospirales</taxon>
        <taxon>Lachnospiraceae</taxon>
        <taxon>Blautia</taxon>
    </lineage>
</organism>
<evidence type="ECO:0000256" key="1">
    <source>
        <dbReference type="ARBA" id="ARBA00022801"/>
    </source>
</evidence>
<proteinExistence type="predicted"/>
<protein>
    <submittedName>
        <fullName evidence="4">MBL fold metallo-hydrolase</fullName>
    </submittedName>
</protein>
<feature type="domain" description="Metallo-beta-lactamase" evidence="2">
    <location>
        <begin position="13"/>
        <end position="245"/>
    </location>
</feature>
<evidence type="ECO:0000313" key="4">
    <source>
        <dbReference type="EMBL" id="MCU6765694.1"/>
    </source>
</evidence>
<accession>A0ABT2TTZ4</accession>
<dbReference type="PANTHER" id="PTHR11203">
    <property type="entry name" value="CLEAVAGE AND POLYADENYLATION SPECIFICITY FACTOR FAMILY MEMBER"/>
    <property type="match status" value="1"/>
</dbReference>
<dbReference type="SMART" id="SM00849">
    <property type="entry name" value="Lactamase_B"/>
    <property type="match status" value="1"/>
</dbReference>
<reference evidence="4 5" key="1">
    <citation type="journal article" date="2021" name="ISME Commun">
        <title>Automated analysis of genomic sequences facilitates high-throughput and comprehensive description of bacteria.</title>
        <authorList>
            <person name="Hitch T.C.A."/>
        </authorList>
    </citation>
    <scope>NUCLEOTIDE SEQUENCE [LARGE SCALE GENOMIC DNA]</scope>
    <source>
        <strain evidence="4 5">Sanger_23</strain>
    </source>
</reference>
<keyword evidence="1" id="KW-0378">Hydrolase</keyword>
<dbReference type="InterPro" id="IPR011108">
    <property type="entry name" value="RMMBL"/>
</dbReference>
<keyword evidence="5" id="KW-1185">Reference proteome</keyword>
<dbReference type="SMART" id="SM01027">
    <property type="entry name" value="Beta-Casp"/>
    <property type="match status" value="1"/>
</dbReference>
<dbReference type="InterPro" id="IPR036866">
    <property type="entry name" value="RibonucZ/Hydroxyglut_hydro"/>
</dbReference>